<evidence type="ECO:0000256" key="1">
    <source>
        <dbReference type="ARBA" id="ARBA00004141"/>
    </source>
</evidence>
<dbReference type="InterPro" id="IPR005829">
    <property type="entry name" value="Sugar_transporter_CS"/>
</dbReference>
<feature type="transmembrane region" description="Helical" evidence="9">
    <location>
        <begin position="147"/>
        <end position="164"/>
    </location>
</feature>
<dbReference type="CDD" id="cd17358">
    <property type="entry name" value="MFS_GLUT6_8_Class3_like"/>
    <property type="match status" value="1"/>
</dbReference>
<feature type="transmembrane region" description="Helical" evidence="9">
    <location>
        <begin position="81"/>
        <end position="106"/>
    </location>
</feature>
<evidence type="ECO:0000256" key="3">
    <source>
        <dbReference type="ARBA" id="ARBA00022448"/>
    </source>
</evidence>
<comment type="similarity">
    <text evidence="2 8">Belongs to the major facilitator superfamily. Sugar transporter (TC 2.A.1.1) family.</text>
</comment>
<keyword evidence="3 8" id="KW-0813">Transport</keyword>
<evidence type="ECO:0000259" key="10">
    <source>
        <dbReference type="PROSITE" id="PS50850"/>
    </source>
</evidence>
<keyword evidence="5 9" id="KW-0812">Transmembrane</keyword>
<dbReference type="InterPro" id="IPR003663">
    <property type="entry name" value="Sugar/inositol_transpt"/>
</dbReference>
<keyword evidence="4" id="KW-0762">Sugar transport</keyword>
<proteinExistence type="inferred from homology"/>
<evidence type="ECO:0000256" key="7">
    <source>
        <dbReference type="ARBA" id="ARBA00023136"/>
    </source>
</evidence>
<dbReference type="SUPFAM" id="SSF103473">
    <property type="entry name" value="MFS general substrate transporter"/>
    <property type="match status" value="1"/>
</dbReference>
<evidence type="ECO:0000256" key="2">
    <source>
        <dbReference type="ARBA" id="ARBA00010992"/>
    </source>
</evidence>
<reference evidence="11 12" key="1">
    <citation type="journal article" date="2023" name="Plant Biotechnol. J.">
        <title>Chromosome-level wild Hevea brasiliensis genome provides new tools for genomic-assisted breeding and valuable loci to elevate rubber yield.</title>
        <authorList>
            <person name="Cheng H."/>
            <person name="Song X."/>
            <person name="Hu Y."/>
            <person name="Wu T."/>
            <person name="Yang Q."/>
            <person name="An Z."/>
            <person name="Feng S."/>
            <person name="Deng Z."/>
            <person name="Wu W."/>
            <person name="Zeng X."/>
            <person name="Tu M."/>
            <person name="Wang X."/>
            <person name="Huang H."/>
        </authorList>
    </citation>
    <scope>NUCLEOTIDE SEQUENCE [LARGE SCALE GENOMIC DNA]</scope>
    <source>
        <strain evidence="11">MT/VB/25A 57/8</strain>
    </source>
</reference>
<dbReference type="PROSITE" id="PS50850">
    <property type="entry name" value="MFS"/>
    <property type="match status" value="1"/>
</dbReference>
<dbReference type="EMBL" id="JARPOI010000025">
    <property type="protein sequence ID" value="KAJ9131522.1"/>
    <property type="molecule type" value="Genomic_DNA"/>
</dbReference>
<keyword evidence="12" id="KW-1185">Reference proteome</keyword>
<feature type="domain" description="Major facilitator superfamily (MFS) profile" evidence="10">
    <location>
        <begin position="52"/>
        <end position="471"/>
    </location>
</feature>
<sequence>MGGGCIEEGLPTTTKPLLLDAKASSSNHEIDNSFNTDTEATDSSITPVLVLSTFVAVCGSFCYGCAVGYSSPAESGIMQDLGLSVAAYSVFGSIMTIGGMIGAIISGKIADFIGWKRTMLLSELFCTPGWLAIAFAKDAWWLDIGRLLIGFGIGLLTYAVPVYVAEITPKNLRGRFTAASQMLTSCGFALSYCVGNIISWRTLALFGAIPCVVQLAGLFFIPESPRWLAKHGREKEFESALQRLRGKNVDISVEAMDIRVITEAFENDSKGRALDLFQRRYYYSIIVGVGLMLLQQLGGNSGLVYYSSTIFTEAGFSTIIGTTSLAIILMVAAVVSLLLMDVFGRRTLLMVSSGGTCLFLCLVGLSFYLKEHGYLEEVTPFMAFAGLLGYLAAFGVGISGIPWVIMSEIFPLSVKASAGSLVTLTNWSCSWLMSYTFNFMLEWSSAGTFFIFAGVCGVTVLFVWKLVPETKGRTLEEIQAKIAYIPQQDIQ</sequence>
<feature type="transmembrane region" description="Helical" evidence="9">
    <location>
        <begin position="381"/>
        <end position="406"/>
    </location>
</feature>
<dbReference type="InterPro" id="IPR020846">
    <property type="entry name" value="MFS_dom"/>
</dbReference>
<feature type="transmembrane region" description="Helical" evidence="9">
    <location>
        <begin position="443"/>
        <end position="464"/>
    </location>
</feature>
<dbReference type="InterPro" id="IPR005828">
    <property type="entry name" value="MFS_sugar_transport-like"/>
</dbReference>
<dbReference type="InterPro" id="IPR036259">
    <property type="entry name" value="MFS_trans_sf"/>
</dbReference>
<feature type="transmembrane region" description="Helical" evidence="9">
    <location>
        <begin position="204"/>
        <end position="221"/>
    </location>
</feature>
<dbReference type="PRINTS" id="PR00171">
    <property type="entry name" value="SUGRTRNSPORT"/>
</dbReference>
<keyword evidence="7 9" id="KW-0472">Membrane</keyword>
<feature type="transmembrane region" description="Helical" evidence="9">
    <location>
        <begin position="418"/>
        <end position="437"/>
    </location>
</feature>
<gene>
    <name evidence="11" type="ORF">P3X46_035177</name>
</gene>
<comment type="caution">
    <text evidence="11">The sequence shown here is derived from an EMBL/GenBank/DDBJ whole genome shotgun (WGS) entry which is preliminary data.</text>
</comment>
<dbReference type="Pfam" id="PF00083">
    <property type="entry name" value="Sugar_tr"/>
    <property type="match status" value="1"/>
</dbReference>
<dbReference type="PANTHER" id="PTHR48021">
    <property type="match status" value="1"/>
</dbReference>
<evidence type="ECO:0000256" key="9">
    <source>
        <dbReference type="SAM" id="Phobius"/>
    </source>
</evidence>
<organism evidence="11 12">
    <name type="scientific">Hevea brasiliensis</name>
    <name type="common">Para rubber tree</name>
    <name type="synonym">Siphonia brasiliensis</name>
    <dbReference type="NCBI Taxonomy" id="3981"/>
    <lineage>
        <taxon>Eukaryota</taxon>
        <taxon>Viridiplantae</taxon>
        <taxon>Streptophyta</taxon>
        <taxon>Embryophyta</taxon>
        <taxon>Tracheophyta</taxon>
        <taxon>Spermatophyta</taxon>
        <taxon>Magnoliopsida</taxon>
        <taxon>eudicotyledons</taxon>
        <taxon>Gunneridae</taxon>
        <taxon>Pentapetalae</taxon>
        <taxon>rosids</taxon>
        <taxon>fabids</taxon>
        <taxon>Malpighiales</taxon>
        <taxon>Euphorbiaceae</taxon>
        <taxon>Crotonoideae</taxon>
        <taxon>Micrandreae</taxon>
        <taxon>Hevea</taxon>
    </lineage>
</organism>
<dbReference type="Gene3D" id="1.20.1250.20">
    <property type="entry name" value="MFS general substrate transporter like domains"/>
    <property type="match status" value="1"/>
</dbReference>
<evidence type="ECO:0000313" key="12">
    <source>
        <dbReference type="Proteomes" id="UP001174677"/>
    </source>
</evidence>
<evidence type="ECO:0000256" key="8">
    <source>
        <dbReference type="RuleBase" id="RU003346"/>
    </source>
</evidence>
<evidence type="ECO:0000256" key="4">
    <source>
        <dbReference type="ARBA" id="ARBA00022597"/>
    </source>
</evidence>
<dbReference type="PROSITE" id="PS00216">
    <property type="entry name" value="SUGAR_TRANSPORT_1"/>
    <property type="match status" value="1"/>
</dbReference>
<feature type="transmembrane region" description="Helical" evidence="9">
    <location>
        <begin position="347"/>
        <end position="369"/>
    </location>
</feature>
<feature type="transmembrane region" description="Helical" evidence="9">
    <location>
        <begin position="281"/>
        <end position="298"/>
    </location>
</feature>
<keyword evidence="6 9" id="KW-1133">Transmembrane helix</keyword>
<evidence type="ECO:0000313" key="11">
    <source>
        <dbReference type="EMBL" id="KAJ9131522.1"/>
    </source>
</evidence>
<dbReference type="PROSITE" id="PS00217">
    <property type="entry name" value="SUGAR_TRANSPORT_2"/>
    <property type="match status" value="1"/>
</dbReference>
<dbReference type="NCBIfam" id="TIGR00879">
    <property type="entry name" value="SP"/>
    <property type="match status" value="1"/>
</dbReference>
<name>A0ABQ9KC64_HEVBR</name>
<comment type="subcellular location">
    <subcellularLocation>
        <location evidence="1">Membrane</location>
        <topology evidence="1">Multi-pass membrane protein</topology>
    </subcellularLocation>
</comment>
<evidence type="ECO:0000256" key="5">
    <source>
        <dbReference type="ARBA" id="ARBA00022692"/>
    </source>
</evidence>
<dbReference type="PANTHER" id="PTHR48021:SF93">
    <property type="entry name" value="SUGAR TRANSPORTER ERD6-LIKE 1-RELATED"/>
    <property type="match status" value="1"/>
</dbReference>
<dbReference type="InterPro" id="IPR050549">
    <property type="entry name" value="MFS_Trehalose_Transporter"/>
</dbReference>
<feature type="transmembrane region" description="Helical" evidence="9">
    <location>
        <begin position="176"/>
        <end position="198"/>
    </location>
</feature>
<dbReference type="Proteomes" id="UP001174677">
    <property type="component" value="Unassembled WGS sequence"/>
</dbReference>
<feature type="transmembrane region" description="Helical" evidence="9">
    <location>
        <begin position="48"/>
        <end position="69"/>
    </location>
</feature>
<feature type="transmembrane region" description="Helical" evidence="9">
    <location>
        <begin position="118"/>
        <end position="135"/>
    </location>
</feature>
<accession>A0ABQ9KC64</accession>
<protein>
    <recommendedName>
        <fullName evidence="10">Major facilitator superfamily (MFS) profile domain-containing protein</fullName>
    </recommendedName>
</protein>
<dbReference type="InterPro" id="IPR044775">
    <property type="entry name" value="MFS_ERD6/Tret1-like"/>
</dbReference>
<evidence type="ECO:0000256" key="6">
    <source>
        <dbReference type="ARBA" id="ARBA00022989"/>
    </source>
</evidence>
<feature type="transmembrane region" description="Helical" evidence="9">
    <location>
        <begin position="318"/>
        <end position="340"/>
    </location>
</feature>